<comment type="subcellular location">
    <subcellularLocation>
        <location evidence="1">Nucleus</location>
    </subcellularLocation>
</comment>
<dbReference type="CDD" id="cd11462">
    <property type="entry name" value="bHLH-O_HES7"/>
    <property type="match status" value="1"/>
</dbReference>
<reference evidence="9" key="1">
    <citation type="submission" date="2012-01" db="EMBL/GenBank/DDBJ databases">
        <authorList>
            <person name="Walter R."/>
            <person name="Schartl M."/>
            <person name="Warren W."/>
        </authorList>
    </citation>
    <scope>NUCLEOTIDE SEQUENCE [LARGE SCALE GENOMIC DNA]</scope>
    <source>
        <strain evidence="9">JP 163 A</strain>
    </source>
</reference>
<protein>
    <submittedName>
        <fullName evidence="8">Hairy-related 5</fullName>
    </submittedName>
</protein>
<evidence type="ECO:0000256" key="5">
    <source>
        <dbReference type="ARBA" id="ARBA00023242"/>
    </source>
</evidence>
<dbReference type="Pfam" id="PF00010">
    <property type="entry name" value="HLH"/>
    <property type="match status" value="1"/>
</dbReference>
<proteinExistence type="predicted"/>
<dbReference type="InParanoid" id="A0A3B5QKI8"/>
<dbReference type="PROSITE" id="PS50888">
    <property type="entry name" value="BHLH"/>
    <property type="match status" value="1"/>
</dbReference>
<dbReference type="GeneTree" id="ENSGT00940000165786"/>
<evidence type="ECO:0000256" key="3">
    <source>
        <dbReference type="ARBA" id="ARBA00023015"/>
    </source>
</evidence>
<dbReference type="SMART" id="SM00353">
    <property type="entry name" value="HLH"/>
    <property type="match status" value="1"/>
</dbReference>
<dbReference type="AlphaFoldDB" id="A0A3B5QKI8"/>
<feature type="domain" description="BHLH" evidence="7">
    <location>
        <begin position="46"/>
        <end position="103"/>
    </location>
</feature>
<keyword evidence="2" id="KW-0678">Repressor</keyword>
<dbReference type="InterPro" id="IPR032644">
    <property type="entry name" value="HES-7_bHLH-O"/>
</dbReference>
<sequence>MKTVPSPETPGHKSRRKVRRTDCVFNCFHLRTTANTNKIKYFSFSVLKASKPMMEKRRRERINSSLEALRLLMLENTRNEKLRNPKVEKAEILESVVDFLKTEKDHRAARTASPEEQGPAGGPHRSYHDGMRSCLLRVSQFIASKSLELEEANALQASLKLSGPLTAVVAPGDVPAALSPQRLVLQGSETRQTLSSASVPDPVWRPWPK</sequence>
<dbReference type="CTD" id="30285"/>
<dbReference type="Gene3D" id="4.10.280.10">
    <property type="entry name" value="Helix-loop-helix DNA-binding domain"/>
    <property type="match status" value="1"/>
</dbReference>
<evidence type="ECO:0000313" key="8">
    <source>
        <dbReference type="Ensembl" id="ENSXMAP00000031453.1"/>
    </source>
</evidence>
<feature type="region of interest" description="Disordered" evidence="6">
    <location>
        <begin position="104"/>
        <end position="128"/>
    </location>
</feature>
<reference evidence="8" key="3">
    <citation type="submission" date="2025-08" db="UniProtKB">
        <authorList>
            <consortium name="Ensembl"/>
        </authorList>
    </citation>
    <scope>IDENTIFICATION</scope>
    <source>
        <strain evidence="8">JP 163 A</strain>
    </source>
</reference>
<keyword evidence="3" id="KW-0805">Transcription regulation</keyword>
<reference evidence="8" key="4">
    <citation type="submission" date="2025-09" db="UniProtKB">
        <authorList>
            <consortium name="Ensembl"/>
        </authorList>
    </citation>
    <scope>IDENTIFICATION</scope>
    <source>
        <strain evidence="8">JP 163 A</strain>
    </source>
</reference>
<dbReference type="GeneID" id="102220756"/>
<keyword evidence="5" id="KW-0539">Nucleus</keyword>
<evidence type="ECO:0000256" key="2">
    <source>
        <dbReference type="ARBA" id="ARBA00022491"/>
    </source>
</evidence>
<evidence type="ECO:0000256" key="6">
    <source>
        <dbReference type="SAM" id="MobiDB-lite"/>
    </source>
</evidence>
<evidence type="ECO:0000313" key="9">
    <source>
        <dbReference type="Proteomes" id="UP000002852"/>
    </source>
</evidence>
<dbReference type="OrthoDB" id="6085656at2759"/>
<dbReference type="InterPro" id="IPR011598">
    <property type="entry name" value="bHLH_dom"/>
</dbReference>
<dbReference type="GO" id="GO:0005634">
    <property type="term" value="C:nucleus"/>
    <property type="evidence" value="ECO:0007669"/>
    <property type="project" value="UniProtKB-SubCell"/>
</dbReference>
<name>A0A3B5QKI8_XIPMA</name>
<feature type="compositionally biased region" description="Polar residues" evidence="6">
    <location>
        <begin position="189"/>
        <end position="198"/>
    </location>
</feature>
<dbReference type="SUPFAM" id="SSF47459">
    <property type="entry name" value="HLH, helix-loop-helix DNA-binding domain"/>
    <property type="match status" value="1"/>
</dbReference>
<keyword evidence="9" id="KW-1185">Reference proteome</keyword>
<reference evidence="9" key="2">
    <citation type="journal article" date="2013" name="Nat. Genet.">
        <title>The genome of the platyfish, Xiphophorus maculatus, provides insights into evolutionary adaptation and several complex traits.</title>
        <authorList>
            <person name="Schartl M."/>
            <person name="Walter R.B."/>
            <person name="Shen Y."/>
            <person name="Garcia T."/>
            <person name="Catchen J."/>
            <person name="Amores A."/>
            <person name="Braasch I."/>
            <person name="Chalopin D."/>
            <person name="Volff J.N."/>
            <person name="Lesch K.P."/>
            <person name="Bisazza A."/>
            <person name="Minx P."/>
            <person name="Hillier L."/>
            <person name="Wilson R.K."/>
            <person name="Fuerstenberg S."/>
            <person name="Boore J."/>
            <person name="Searle S."/>
            <person name="Postlethwait J.H."/>
            <person name="Warren W.C."/>
        </authorList>
    </citation>
    <scope>NUCLEOTIDE SEQUENCE [LARGE SCALE GENOMIC DNA]</scope>
    <source>
        <strain evidence="9">JP 163 A</strain>
    </source>
</reference>
<dbReference type="Proteomes" id="UP000002852">
    <property type="component" value="Unassembled WGS sequence"/>
</dbReference>
<dbReference type="InterPro" id="IPR050370">
    <property type="entry name" value="HES_HEY"/>
</dbReference>
<keyword evidence="4" id="KW-0804">Transcription</keyword>
<feature type="region of interest" description="Disordered" evidence="6">
    <location>
        <begin position="189"/>
        <end position="209"/>
    </location>
</feature>
<dbReference type="STRING" id="8083.ENSXMAP00000031453"/>
<dbReference type="RefSeq" id="XP_023184166.1">
    <property type="nucleotide sequence ID" value="XM_023328398.1"/>
</dbReference>
<accession>A0A3B5QKI8</accession>
<dbReference type="Ensembl" id="ENSXMAT00000027183.1">
    <property type="protein sequence ID" value="ENSXMAP00000031453.1"/>
    <property type="gene ID" value="ENSXMAG00000025128.1"/>
</dbReference>
<dbReference type="PANTHER" id="PTHR10985">
    <property type="entry name" value="BASIC HELIX-LOOP-HELIX TRANSCRIPTION FACTOR, HES-RELATED"/>
    <property type="match status" value="1"/>
</dbReference>
<organism evidence="8 9">
    <name type="scientific">Xiphophorus maculatus</name>
    <name type="common">Southern platyfish</name>
    <name type="synonym">Platypoecilus maculatus</name>
    <dbReference type="NCBI Taxonomy" id="8083"/>
    <lineage>
        <taxon>Eukaryota</taxon>
        <taxon>Metazoa</taxon>
        <taxon>Chordata</taxon>
        <taxon>Craniata</taxon>
        <taxon>Vertebrata</taxon>
        <taxon>Euteleostomi</taxon>
        <taxon>Actinopterygii</taxon>
        <taxon>Neopterygii</taxon>
        <taxon>Teleostei</taxon>
        <taxon>Neoteleostei</taxon>
        <taxon>Acanthomorphata</taxon>
        <taxon>Ovalentaria</taxon>
        <taxon>Atherinomorphae</taxon>
        <taxon>Cyprinodontiformes</taxon>
        <taxon>Poeciliidae</taxon>
        <taxon>Poeciliinae</taxon>
        <taxon>Xiphophorus</taxon>
    </lineage>
</organism>
<dbReference type="GO" id="GO:0046983">
    <property type="term" value="F:protein dimerization activity"/>
    <property type="evidence" value="ECO:0007669"/>
    <property type="project" value="InterPro"/>
</dbReference>
<evidence type="ECO:0000256" key="1">
    <source>
        <dbReference type="ARBA" id="ARBA00004123"/>
    </source>
</evidence>
<dbReference type="InterPro" id="IPR036638">
    <property type="entry name" value="HLH_DNA-bd_sf"/>
</dbReference>
<dbReference type="OMA" id="QRPACAC"/>
<evidence type="ECO:0000256" key="4">
    <source>
        <dbReference type="ARBA" id="ARBA00023163"/>
    </source>
</evidence>
<evidence type="ECO:0000259" key="7">
    <source>
        <dbReference type="PROSITE" id="PS50888"/>
    </source>
</evidence>